<name>A0A5B8LU66_9HYPH</name>
<dbReference type="InterPro" id="IPR036390">
    <property type="entry name" value="WH_DNA-bd_sf"/>
</dbReference>
<evidence type="ECO:0000313" key="6">
    <source>
        <dbReference type="Proteomes" id="UP000315364"/>
    </source>
</evidence>
<dbReference type="AlphaFoldDB" id="A0A5B8LU66"/>
<dbReference type="PRINTS" id="PR00598">
    <property type="entry name" value="HTHMARR"/>
</dbReference>
<dbReference type="GO" id="GO:0003700">
    <property type="term" value="F:DNA-binding transcription factor activity"/>
    <property type="evidence" value="ECO:0007669"/>
    <property type="project" value="InterPro"/>
</dbReference>
<evidence type="ECO:0000313" key="5">
    <source>
        <dbReference type="EMBL" id="QDZ11837.1"/>
    </source>
</evidence>
<keyword evidence="2" id="KW-0238">DNA-binding</keyword>
<dbReference type="OrthoDB" id="7949807at2"/>
<feature type="domain" description="HTH marR-type" evidence="4">
    <location>
        <begin position="8"/>
        <end position="140"/>
    </location>
</feature>
<evidence type="ECO:0000256" key="1">
    <source>
        <dbReference type="ARBA" id="ARBA00023015"/>
    </source>
</evidence>
<dbReference type="RefSeq" id="WP_146290653.1">
    <property type="nucleotide sequence ID" value="NZ_CP042304.1"/>
</dbReference>
<gene>
    <name evidence="5" type="ORF">FPZ08_14460</name>
</gene>
<dbReference type="InterPro" id="IPR039422">
    <property type="entry name" value="MarR/SlyA-like"/>
</dbReference>
<dbReference type="Gene3D" id="1.10.10.10">
    <property type="entry name" value="Winged helix-like DNA-binding domain superfamily/Winged helix DNA-binding domain"/>
    <property type="match status" value="1"/>
</dbReference>
<dbReference type="PROSITE" id="PS50995">
    <property type="entry name" value="HTH_MARR_2"/>
    <property type="match status" value="1"/>
</dbReference>
<proteinExistence type="predicted"/>
<keyword evidence="3" id="KW-0804">Transcription</keyword>
<keyword evidence="1" id="KW-0805">Transcription regulation</keyword>
<dbReference type="SUPFAM" id="SSF46785">
    <property type="entry name" value="Winged helix' DNA-binding domain"/>
    <property type="match status" value="1"/>
</dbReference>
<accession>A0A5B8LU66</accession>
<dbReference type="SMART" id="SM00347">
    <property type="entry name" value="HTH_MARR"/>
    <property type="match status" value="1"/>
</dbReference>
<dbReference type="Proteomes" id="UP000315364">
    <property type="component" value="Chromosome"/>
</dbReference>
<reference evidence="5 6" key="1">
    <citation type="submission" date="2019-07" db="EMBL/GenBank/DDBJ databases">
        <title>Full genome sequence of Devosia sp. Gsoil 520.</title>
        <authorList>
            <person name="Im W.-T."/>
        </authorList>
    </citation>
    <scope>NUCLEOTIDE SEQUENCE [LARGE SCALE GENOMIC DNA]</scope>
    <source>
        <strain evidence="5 6">Gsoil 520</strain>
    </source>
</reference>
<dbReference type="EMBL" id="CP042304">
    <property type="protein sequence ID" value="QDZ11837.1"/>
    <property type="molecule type" value="Genomic_DNA"/>
</dbReference>
<protein>
    <submittedName>
        <fullName evidence="5">MarR family transcriptional regulator</fullName>
    </submittedName>
</protein>
<dbReference type="KEGG" id="dea:FPZ08_14460"/>
<keyword evidence="6" id="KW-1185">Reference proteome</keyword>
<dbReference type="Pfam" id="PF01047">
    <property type="entry name" value="MarR"/>
    <property type="match status" value="1"/>
</dbReference>
<organism evidence="5 6">
    <name type="scientific">Devosia ginsengisoli</name>
    <dbReference type="NCBI Taxonomy" id="400770"/>
    <lineage>
        <taxon>Bacteria</taxon>
        <taxon>Pseudomonadati</taxon>
        <taxon>Pseudomonadota</taxon>
        <taxon>Alphaproteobacteria</taxon>
        <taxon>Hyphomicrobiales</taxon>
        <taxon>Devosiaceae</taxon>
        <taxon>Devosia</taxon>
    </lineage>
</organism>
<dbReference type="PANTHER" id="PTHR33164">
    <property type="entry name" value="TRANSCRIPTIONAL REGULATOR, MARR FAMILY"/>
    <property type="match status" value="1"/>
</dbReference>
<evidence type="ECO:0000256" key="3">
    <source>
        <dbReference type="ARBA" id="ARBA00023163"/>
    </source>
</evidence>
<evidence type="ECO:0000256" key="2">
    <source>
        <dbReference type="ARBA" id="ARBA00023125"/>
    </source>
</evidence>
<dbReference type="GO" id="GO:0003677">
    <property type="term" value="F:DNA binding"/>
    <property type="evidence" value="ECO:0007669"/>
    <property type="project" value="UniProtKB-KW"/>
</dbReference>
<sequence>MEPSNTTEASVGYLVYEVARAFRRRFEDEARRHDLTLPQWRALAELARKGGVSQVVLAGAIDADPMTVSGILDRLEKRGLVRREPDPSDSRAKIVRLTDEGLALYDTAKAVGVELYQSAVLGMSPAELDAVANGLTRIRNNLNGPRADQKEDA</sequence>
<dbReference type="PANTHER" id="PTHR33164:SF64">
    <property type="entry name" value="TRANSCRIPTIONAL REGULATOR SLYA"/>
    <property type="match status" value="1"/>
</dbReference>
<dbReference type="InterPro" id="IPR036388">
    <property type="entry name" value="WH-like_DNA-bd_sf"/>
</dbReference>
<dbReference type="GO" id="GO:0006950">
    <property type="term" value="P:response to stress"/>
    <property type="evidence" value="ECO:0007669"/>
    <property type="project" value="TreeGrafter"/>
</dbReference>
<evidence type="ECO:0000259" key="4">
    <source>
        <dbReference type="PROSITE" id="PS50995"/>
    </source>
</evidence>
<dbReference type="InterPro" id="IPR000835">
    <property type="entry name" value="HTH_MarR-typ"/>
</dbReference>